<dbReference type="EMBL" id="BARS01026881">
    <property type="protein sequence ID" value="GAG05579.1"/>
    <property type="molecule type" value="Genomic_DNA"/>
</dbReference>
<comment type="caution">
    <text evidence="2">The sequence shown here is derived from an EMBL/GenBank/DDBJ whole genome shotgun (WGS) entry which is preliminary data.</text>
</comment>
<dbReference type="AlphaFoldDB" id="X0UIK1"/>
<sequence length="266" mass="30348">GFAKAQTEVMLYYDESNIYMGIICHDTLPGKRPVESLRRDFSFGRNDNFIAFIDTYNDRTNGFAFGISAAGAQWEGMQANGGFVSLDWDCKWRSAVTNHPDYWIAEFSIPFRSIRYRGEDMSWGINFSRMDLKSNEKSSWAPVPRQFQSADLAYTGTLVWDHPLPKSGVRFSVIPYLSGKALQDNQAGESVRFKGGAGLDAKIILSTSLNLDITINPDYSQVEVDRQQTNLDRFELFFPEKRQFFLENSDLFANLGSENIRPFFSR</sequence>
<organism evidence="2">
    <name type="scientific">marine sediment metagenome</name>
    <dbReference type="NCBI Taxonomy" id="412755"/>
    <lineage>
        <taxon>unclassified sequences</taxon>
        <taxon>metagenomes</taxon>
        <taxon>ecological metagenomes</taxon>
    </lineage>
</organism>
<feature type="non-terminal residue" evidence="2">
    <location>
        <position position="266"/>
    </location>
</feature>
<gene>
    <name evidence="2" type="ORF">S01H1_42293</name>
</gene>
<protein>
    <recommendedName>
        <fullName evidence="1">DUF5916 domain-containing protein</fullName>
    </recommendedName>
</protein>
<dbReference type="CDD" id="cd09618">
    <property type="entry name" value="CBM9_like_2"/>
    <property type="match status" value="1"/>
</dbReference>
<reference evidence="2" key="1">
    <citation type="journal article" date="2014" name="Front. Microbiol.">
        <title>High frequency of phylogenetically diverse reductive dehalogenase-homologous genes in deep subseafloor sedimentary metagenomes.</title>
        <authorList>
            <person name="Kawai M."/>
            <person name="Futagami T."/>
            <person name="Toyoda A."/>
            <person name="Takaki Y."/>
            <person name="Nishi S."/>
            <person name="Hori S."/>
            <person name="Arai W."/>
            <person name="Tsubouchi T."/>
            <person name="Morono Y."/>
            <person name="Uchiyama I."/>
            <person name="Ito T."/>
            <person name="Fujiyama A."/>
            <person name="Inagaki F."/>
            <person name="Takami H."/>
        </authorList>
    </citation>
    <scope>NUCLEOTIDE SEQUENCE</scope>
    <source>
        <strain evidence="2">Expedition CK06-06</strain>
    </source>
</reference>
<dbReference type="InterPro" id="IPR045670">
    <property type="entry name" value="DUF5916"/>
</dbReference>
<accession>X0UIK1</accession>
<feature type="domain" description="DUF5916" evidence="1">
    <location>
        <begin position="169"/>
        <end position="253"/>
    </location>
</feature>
<name>X0UIK1_9ZZZZ</name>
<evidence type="ECO:0000313" key="2">
    <source>
        <dbReference type="EMBL" id="GAG05579.1"/>
    </source>
</evidence>
<proteinExistence type="predicted"/>
<dbReference type="Gene3D" id="2.60.40.1190">
    <property type="match status" value="1"/>
</dbReference>
<dbReference type="SUPFAM" id="SSF49344">
    <property type="entry name" value="CBD9-like"/>
    <property type="match status" value="1"/>
</dbReference>
<dbReference type="Pfam" id="PF19313">
    <property type="entry name" value="DUF5916"/>
    <property type="match status" value="1"/>
</dbReference>
<feature type="non-terminal residue" evidence="2">
    <location>
        <position position="1"/>
    </location>
</feature>
<evidence type="ECO:0000259" key="1">
    <source>
        <dbReference type="Pfam" id="PF19313"/>
    </source>
</evidence>